<keyword evidence="7" id="KW-0547">Nucleotide-binding</keyword>
<dbReference type="EMBL" id="JGVR01000049">
    <property type="protein sequence ID" value="KEZ14656.1"/>
    <property type="molecule type" value="Genomic_DNA"/>
</dbReference>
<proteinExistence type="predicted"/>
<keyword evidence="10" id="KW-0812">Transmembrane</keyword>
<keyword evidence="10" id="KW-0472">Membrane</keyword>
<dbReference type="GO" id="GO:0005524">
    <property type="term" value="F:ATP binding"/>
    <property type="evidence" value="ECO:0007669"/>
    <property type="project" value="UniProtKB-KW"/>
</dbReference>
<dbReference type="InterPro" id="IPR003661">
    <property type="entry name" value="HisK_dim/P_dom"/>
</dbReference>
<dbReference type="STRING" id="13690.AX777_22695"/>
<evidence type="ECO:0000313" key="13">
    <source>
        <dbReference type="EMBL" id="KEZ14656.1"/>
    </source>
</evidence>
<evidence type="ECO:0000259" key="11">
    <source>
        <dbReference type="PROSITE" id="PS50109"/>
    </source>
</evidence>
<dbReference type="Gene3D" id="1.10.287.130">
    <property type="match status" value="1"/>
</dbReference>
<dbReference type="PANTHER" id="PTHR44936:SF10">
    <property type="entry name" value="SENSOR PROTEIN RSTB"/>
    <property type="match status" value="1"/>
</dbReference>
<dbReference type="PANTHER" id="PTHR44936">
    <property type="entry name" value="SENSOR PROTEIN CREC"/>
    <property type="match status" value="1"/>
</dbReference>
<keyword evidence="10" id="KW-1133">Transmembrane helix</keyword>
<name>A0A084E9L4_SPHYA</name>
<dbReference type="eggNOG" id="COG2205">
    <property type="taxonomic scope" value="Bacteria"/>
</dbReference>
<dbReference type="EC" id="2.7.13.3" evidence="3"/>
<dbReference type="SMART" id="SM00387">
    <property type="entry name" value="HATPase_c"/>
    <property type="match status" value="1"/>
</dbReference>
<comment type="catalytic activity">
    <reaction evidence="1">
        <text>ATP + protein L-histidine = ADP + protein N-phospho-L-histidine.</text>
        <dbReference type="EC" id="2.7.13.3"/>
    </reaction>
</comment>
<feature type="domain" description="HAMP" evidence="12">
    <location>
        <begin position="185"/>
        <end position="233"/>
    </location>
</feature>
<protein>
    <recommendedName>
        <fullName evidence="3">histidine kinase</fullName>
        <ecNumber evidence="3">2.7.13.3</ecNumber>
    </recommendedName>
</protein>
<dbReference type="InterPro" id="IPR003594">
    <property type="entry name" value="HATPase_dom"/>
</dbReference>
<dbReference type="InterPro" id="IPR003660">
    <property type="entry name" value="HAMP_dom"/>
</dbReference>
<dbReference type="InterPro" id="IPR036097">
    <property type="entry name" value="HisK_dim/P_sf"/>
</dbReference>
<evidence type="ECO:0000256" key="6">
    <source>
        <dbReference type="ARBA" id="ARBA00022679"/>
    </source>
</evidence>
<evidence type="ECO:0000256" key="5">
    <source>
        <dbReference type="ARBA" id="ARBA00022553"/>
    </source>
</evidence>
<dbReference type="PRINTS" id="PR00344">
    <property type="entry name" value="BCTRLSENSOR"/>
</dbReference>
<dbReference type="GO" id="GO:0000155">
    <property type="term" value="F:phosphorelay sensor kinase activity"/>
    <property type="evidence" value="ECO:0007669"/>
    <property type="project" value="InterPro"/>
</dbReference>
<evidence type="ECO:0000259" key="12">
    <source>
        <dbReference type="PROSITE" id="PS50885"/>
    </source>
</evidence>
<comment type="caution">
    <text evidence="13">The sequence shown here is derived from an EMBL/GenBank/DDBJ whole genome shotgun (WGS) entry which is preliminary data.</text>
</comment>
<comment type="subcellular location">
    <subcellularLocation>
        <location evidence="2">Cell membrane</location>
        <topology evidence="2">Multi-pass membrane protein</topology>
    </subcellularLocation>
</comment>
<dbReference type="SUPFAM" id="SSF47384">
    <property type="entry name" value="Homodimeric domain of signal transducing histidine kinase"/>
    <property type="match status" value="1"/>
</dbReference>
<feature type="transmembrane region" description="Helical" evidence="10">
    <location>
        <begin position="165"/>
        <end position="185"/>
    </location>
</feature>
<feature type="transmembrane region" description="Helical" evidence="10">
    <location>
        <begin position="12"/>
        <end position="32"/>
    </location>
</feature>
<dbReference type="Proteomes" id="UP000028534">
    <property type="component" value="Unassembled WGS sequence"/>
</dbReference>
<evidence type="ECO:0000256" key="7">
    <source>
        <dbReference type="ARBA" id="ARBA00022741"/>
    </source>
</evidence>
<dbReference type="InterPro" id="IPR004358">
    <property type="entry name" value="Sig_transdc_His_kin-like_C"/>
</dbReference>
<dbReference type="Pfam" id="PF00672">
    <property type="entry name" value="HAMP"/>
    <property type="match status" value="1"/>
</dbReference>
<organism evidence="13 14">
    <name type="scientific">Sphingobium yanoikuyae</name>
    <name type="common">Sphingomonas yanoikuyae</name>
    <dbReference type="NCBI Taxonomy" id="13690"/>
    <lineage>
        <taxon>Bacteria</taxon>
        <taxon>Pseudomonadati</taxon>
        <taxon>Pseudomonadota</taxon>
        <taxon>Alphaproteobacteria</taxon>
        <taxon>Sphingomonadales</taxon>
        <taxon>Sphingomonadaceae</taxon>
        <taxon>Sphingobium</taxon>
    </lineage>
</organism>
<dbReference type="GO" id="GO:0005886">
    <property type="term" value="C:plasma membrane"/>
    <property type="evidence" value="ECO:0007669"/>
    <property type="project" value="UniProtKB-SubCell"/>
</dbReference>
<dbReference type="SUPFAM" id="SSF55874">
    <property type="entry name" value="ATPase domain of HSP90 chaperone/DNA topoisomerase II/histidine kinase"/>
    <property type="match status" value="1"/>
</dbReference>
<dbReference type="InterPro" id="IPR050980">
    <property type="entry name" value="2C_sensor_his_kinase"/>
</dbReference>
<evidence type="ECO:0000256" key="2">
    <source>
        <dbReference type="ARBA" id="ARBA00004651"/>
    </source>
</evidence>
<sequence>MLKLRPPRLRERIGLIVLLHLLAMIAVILLFLEQTDMRKMAPLYRVPVPEKVALVVTAFERTPPRSHPDLVRAFSDATMRVTMLAALPAGQASSATPATLSRYQEALGGRPFRIETSGDIGPADLDMRPAVTMNPVRISVALSGGDAIMIEQMVAAPLTKIVNNLMLFLAAVAIVDIAVILWLAAQTTRPVERLARAVREDRLDALKPDGPREIVELGEAFRQLRQHLRTLLDERTRMLAAIAHDYRTYLTRMDLRSEFIEDEEQRALAAKDIEEMRDLLSDTLTFARESAATDLDMATCDIRAELALVAEERLQRNQHVDVAPLPHAVHAHVSHISFQRMMANLLDNAVRYGGGQARILVEPDGPFIRIMVEDDGPGVPEPSLPRLTEPFERLEPSRARRMGGVGLGLSIVQALTQRYRGDLVLENRAEGGFRAILLLRSAGGTGPA</sequence>
<dbReference type="InterPro" id="IPR036890">
    <property type="entry name" value="HATPase_C_sf"/>
</dbReference>
<evidence type="ECO:0000256" key="3">
    <source>
        <dbReference type="ARBA" id="ARBA00012438"/>
    </source>
</evidence>
<evidence type="ECO:0000256" key="4">
    <source>
        <dbReference type="ARBA" id="ARBA00022475"/>
    </source>
</evidence>
<accession>A0A084E9L4</accession>
<keyword evidence="4" id="KW-1003">Cell membrane</keyword>
<dbReference type="AlphaFoldDB" id="A0A084E9L4"/>
<evidence type="ECO:0000256" key="8">
    <source>
        <dbReference type="ARBA" id="ARBA00022777"/>
    </source>
</evidence>
<dbReference type="Pfam" id="PF02518">
    <property type="entry name" value="HATPase_c"/>
    <property type="match status" value="1"/>
</dbReference>
<dbReference type="RefSeq" id="WP_051887037.1">
    <property type="nucleotide sequence ID" value="NZ_JAAALC010000009.1"/>
</dbReference>
<keyword evidence="6" id="KW-0808">Transferase</keyword>
<keyword evidence="8 13" id="KW-0418">Kinase</keyword>
<dbReference type="PATRIC" id="fig|13690.10.peg.4899"/>
<dbReference type="PROSITE" id="PS50109">
    <property type="entry name" value="HIS_KIN"/>
    <property type="match status" value="1"/>
</dbReference>
<reference evidence="13 14" key="1">
    <citation type="submission" date="2014-03" db="EMBL/GenBank/DDBJ databases">
        <title>Genome sequence of Sphingobium yanoikuyae B1.</title>
        <authorList>
            <person name="Gan H.M."/>
            <person name="Gan H.Y."/>
            <person name="Savka M.A."/>
        </authorList>
    </citation>
    <scope>NUCLEOTIDE SEQUENCE [LARGE SCALE GENOMIC DNA]</scope>
    <source>
        <strain evidence="13 14">B1</strain>
    </source>
</reference>
<keyword evidence="9" id="KW-0067">ATP-binding</keyword>
<keyword evidence="5" id="KW-0597">Phosphoprotein</keyword>
<dbReference type="SMART" id="SM00388">
    <property type="entry name" value="HisKA"/>
    <property type="match status" value="1"/>
</dbReference>
<dbReference type="PROSITE" id="PS50885">
    <property type="entry name" value="HAMP"/>
    <property type="match status" value="1"/>
</dbReference>
<dbReference type="InterPro" id="IPR005467">
    <property type="entry name" value="His_kinase_dom"/>
</dbReference>
<evidence type="ECO:0000256" key="1">
    <source>
        <dbReference type="ARBA" id="ARBA00000085"/>
    </source>
</evidence>
<gene>
    <name evidence="13" type="primary">cpxA_1</name>
    <name evidence="13" type="ORF">CP98_04752</name>
</gene>
<evidence type="ECO:0000256" key="9">
    <source>
        <dbReference type="ARBA" id="ARBA00022840"/>
    </source>
</evidence>
<dbReference type="Gene3D" id="3.30.565.10">
    <property type="entry name" value="Histidine kinase-like ATPase, C-terminal domain"/>
    <property type="match status" value="1"/>
</dbReference>
<feature type="domain" description="Histidine kinase" evidence="11">
    <location>
        <begin position="241"/>
        <end position="443"/>
    </location>
</feature>
<evidence type="ECO:0000256" key="10">
    <source>
        <dbReference type="SAM" id="Phobius"/>
    </source>
</evidence>
<evidence type="ECO:0000313" key="14">
    <source>
        <dbReference type="Proteomes" id="UP000028534"/>
    </source>
</evidence>